<dbReference type="GO" id="GO:0003677">
    <property type="term" value="F:DNA binding"/>
    <property type="evidence" value="ECO:0007669"/>
    <property type="project" value="UniProtKB-KW"/>
</dbReference>
<dbReference type="EMBL" id="BAOS01000045">
    <property type="protein sequence ID" value="GAX62942.1"/>
    <property type="molecule type" value="Genomic_DNA"/>
</dbReference>
<dbReference type="GO" id="GO:0006281">
    <property type="term" value="P:DNA repair"/>
    <property type="evidence" value="ECO:0007669"/>
    <property type="project" value="InterPro"/>
</dbReference>
<keyword evidence="2" id="KW-0238">DNA-binding</keyword>
<dbReference type="PANTHER" id="PTHR21180:SF32">
    <property type="entry name" value="ENDONUCLEASE_EXONUCLEASE_PHOSPHATASE FAMILY DOMAIN-CONTAINING PROTEIN 1"/>
    <property type="match status" value="1"/>
</dbReference>
<dbReference type="Pfam" id="PF12836">
    <property type="entry name" value="HHH_3"/>
    <property type="match status" value="1"/>
</dbReference>
<evidence type="ECO:0000313" key="3">
    <source>
        <dbReference type="Proteomes" id="UP000218542"/>
    </source>
</evidence>
<dbReference type="NCBIfam" id="TIGR00426">
    <property type="entry name" value="competence protein ComEA helix-hairpin-helix repeat region"/>
    <property type="match status" value="1"/>
</dbReference>
<proteinExistence type="predicted"/>
<evidence type="ECO:0000259" key="1">
    <source>
        <dbReference type="SMART" id="SM00278"/>
    </source>
</evidence>
<feature type="domain" description="Helix-hairpin-helix DNA-binding motif class 1" evidence="1">
    <location>
        <begin position="40"/>
        <end position="59"/>
    </location>
</feature>
<name>A0A286U487_9BACT</name>
<dbReference type="InterPro" id="IPR051675">
    <property type="entry name" value="Endo/Exo/Phosphatase_dom_1"/>
</dbReference>
<dbReference type="Gene3D" id="1.10.150.320">
    <property type="entry name" value="Photosystem II 12 kDa extrinsic protein"/>
    <property type="match status" value="1"/>
</dbReference>
<keyword evidence="3" id="KW-1185">Reference proteome</keyword>
<dbReference type="SMART" id="SM00278">
    <property type="entry name" value="HhH1"/>
    <property type="match status" value="2"/>
</dbReference>
<dbReference type="InterPro" id="IPR003583">
    <property type="entry name" value="Hlx-hairpin-Hlx_DNA-bd_motif"/>
</dbReference>
<organism evidence="2 3">
    <name type="scientific">Candidatus Scalindua japonica</name>
    <dbReference type="NCBI Taxonomy" id="1284222"/>
    <lineage>
        <taxon>Bacteria</taxon>
        <taxon>Pseudomonadati</taxon>
        <taxon>Planctomycetota</taxon>
        <taxon>Candidatus Brocadiia</taxon>
        <taxon>Candidatus Brocadiales</taxon>
        <taxon>Candidatus Scalinduaceae</taxon>
        <taxon>Candidatus Scalindua</taxon>
    </lineage>
</organism>
<accession>A0A286U487</accession>
<gene>
    <name evidence="2" type="ORF">SCALIN_C45_0100</name>
</gene>
<dbReference type="OrthoDB" id="9790239at2"/>
<dbReference type="InterPro" id="IPR010994">
    <property type="entry name" value="RuvA_2-like"/>
</dbReference>
<evidence type="ECO:0000313" key="2">
    <source>
        <dbReference type="EMBL" id="GAX62942.1"/>
    </source>
</evidence>
<dbReference type="Proteomes" id="UP000218542">
    <property type="component" value="Unassembled WGS sequence"/>
</dbReference>
<comment type="caution">
    <text evidence="2">The sequence shown here is derived from an EMBL/GenBank/DDBJ whole genome shotgun (WGS) entry which is preliminary data.</text>
</comment>
<dbReference type="GO" id="GO:0015627">
    <property type="term" value="C:type II protein secretion system complex"/>
    <property type="evidence" value="ECO:0007669"/>
    <property type="project" value="TreeGrafter"/>
</dbReference>
<dbReference type="PANTHER" id="PTHR21180">
    <property type="entry name" value="ENDONUCLEASE/EXONUCLEASE/PHOSPHATASE FAMILY DOMAIN-CONTAINING PROTEIN 1"/>
    <property type="match status" value="1"/>
</dbReference>
<sequence>MDVIRKVSVVLIVVALVSFVGGFAYAEHKAKVNINTATVEELMSLKGIGERKAESIVEHREAVGSFTTIDGLKDVKGVGDGIYNKIKDMIAIE</sequence>
<feature type="domain" description="Helix-hairpin-helix DNA-binding motif class 1" evidence="1">
    <location>
        <begin position="70"/>
        <end position="89"/>
    </location>
</feature>
<dbReference type="SUPFAM" id="SSF47781">
    <property type="entry name" value="RuvA domain 2-like"/>
    <property type="match status" value="1"/>
</dbReference>
<protein>
    <submittedName>
        <fullName evidence="2">DNA uptake protein and related DNA-binding proteins</fullName>
    </submittedName>
</protein>
<reference evidence="3" key="1">
    <citation type="journal article" date="2017" name="Environ. Microbiol. Rep.">
        <title>Genetic Diversity of Marine Anaerobic Ammonium-Oxidizing Bacteria as Revealed by Genomic and Proteomic Analyses of 'Candidatus Scalindua japonica'.</title>
        <authorList>
            <person name="Oshiki M."/>
            <person name="Mizuto K."/>
            <person name="Kimura Z."/>
            <person name="Kindaichi T."/>
            <person name="Satoh H."/>
            <person name="Okabe S."/>
        </authorList>
    </citation>
    <scope>NUCLEOTIDE SEQUENCE [LARGE SCALE GENOMIC DNA]</scope>
    <source>
        <strain evidence="3">husup-a2</strain>
    </source>
</reference>
<dbReference type="InterPro" id="IPR004509">
    <property type="entry name" value="Competence_ComEA_HhH"/>
</dbReference>
<dbReference type="GO" id="GO:0015628">
    <property type="term" value="P:protein secretion by the type II secretion system"/>
    <property type="evidence" value="ECO:0007669"/>
    <property type="project" value="TreeGrafter"/>
</dbReference>
<dbReference type="AlphaFoldDB" id="A0A286U487"/>